<sequence length="1903" mass="198013">MASYSSSRRKRIEQLPSLSPLQPRYAKGPNARDGSDGAERSPASLALRNTISADGVSNASCSKGDEASITSSLPPTTLLQPTTQTSLRGRSCGGSGAPALLLPMAALNRTPGLTNASSGGLISKLMVLTGEGITETSSVSRSRTSPGNTIGDGQQTPLLRYQGSGSSFGVGSSLMSHPPLPLPARNVVFSSSEHRPHVPVLQQSSSSESKCNISSGSSNSAAAALPPQDAASAQGGAARWPAAPPFAGIFLQPSTFRIGATGLDVLQALYRSNGVVASYLDAPCSTGQSNIPYGTPSPLLTTLTNTSSALTTVTPCAPLSSLGTRGGSDAPAGVPRRAANTSSRYASMSSSSSSHQHSSTGNPPTASSSITASGFSAAVNQNTNCNGNSNNCSVPTLAEVEAEIARCLNGAGSSTPCLLSFDYAIAPARYKRFSEEEISAMGQDPLTAQLQAKEINEMEEAVLDSSRHAACTRAAASTASRGGGGSIDASEDIVSESSTAAAAAVGAAQQQQKKVLCFKGNTDVSAGGGATAGAPSEAQLRWHACGEIVQSSLYAARCSGSAHSKLFFCEPLASEGSASFTANGNIAHVLSGSTVAEGGRLMPLPLWSGVQVALATMLVGEEATFIMGPDDTTRFSVLPDGAACGRAGTSAAAASGMPGGGGGSRTFAGQDSRSSPPPRCPAVRFGVAGRDNCGMAFNTPQTRYRSSSHSTTHRHNPGGGGSVRRRRSRSRSIASQQQTSSAASSSQQSSLASSRASSVSLSIEHNRSSGSVTCSSQHAQQPQQKLQKHKPTSFFSRVREWSRRRRSSAGGKDKGKPEVPRVTASLPQPLPLPTSPTCTDSQLQRGSSRRACTPMSTVMAKGPMATILGTIKPMPPLLQRGCSTAPCITAPLPSIDAAPPEDVCAHEAASYGAVEPVMVHLRLRERIPLLPTRLTSSHPLLLISAEPVLGNGEQLSGPPAPASAAVGNIAVRASATGRLTGRSLIPPTPLPPMAPGESACQRMMSNMSTDALSLTTLATSATSESDQRRGVMADALLCIRESNIMRANLATSFHYLVHRRASMEGKADDTCAGAPLAPDNLPPSTSGGSAATLAQTVMSVLDRVEVRNAGRTALFTAMMYVMDSTLLSTRDRARVLNGSCSGAGAEEEARCDVRRAAGANTSTTTTAMPTPADGGARAAASTTTSDTASPPASTQYLWMPYFRVHDAVRALGCNWQSGALANSTKGGDSGGSSGNGRRGISSAHWGASLPRDVASVSERALRRTLEEFTRYAHDTAFVSYAVSIFNSVTRTYEPYVNPLRTADTTTSKKDVPQPINSCIGCVMHPCWLDAVLRASRHPCGTDVYVVTRGHAAGAEERLFVCAALTDIAATSQEAAAAFSSMRSSAGAEVEEADTTAPPTAAEGEADGSANTTASTLKGSLTAPATSYDTPAQPTKTTAATPATGANNSKRINANAAPISMGWRASPARKAYGNTKHVRNATHDSADGADTAARRSLEASKQLLRWCGCEQRYRVRVYSREPALAPHQFFASSPKDGLAAAHSLLVDAAVLLEFHYQVMDGLAAPLQRTSAGSSLPYAYSTATRAPRLSAAVPPALRNSSLSIICGQHYPQRLPYLLFGEDHVAIIAAATARAQAMGCGFLSSMVASAGSPHVPRGAADAAAPPSIEVLAAAMMFFSPFAASAANTLASRISLALERVLLKALPMLYLAIFLLTFGVDEAKATPALLLQHVYGPWWSQISSPHQQQQQAHSSSAQEGTASSTASPVTAAPPAQADELETLLYRRYTYLGECFRNVSLIYSELPGMRSLSWEACSMALLYLPRDAALWALWGTLLDRLGNAKESKAVLQVAVQLLAMEDGKADRRAGQGLSSEPLAETPVVLEETTERLSRLVLLQYLCEQCSQR</sequence>
<dbReference type="VEuPathDB" id="TriTrypDB:Lsey_0165_0020"/>
<feature type="region of interest" description="Disordered" evidence="1">
    <location>
        <begin position="135"/>
        <end position="162"/>
    </location>
</feature>
<organism evidence="2 3">
    <name type="scientific">Leptomonas seymouri</name>
    <dbReference type="NCBI Taxonomy" id="5684"/>
    <lineage>
        <taxon>Eukaryota</taxon>
        <taxon>Discoba</taxon>
        <taxon>Euglenozoa</taxon>
        <taxon>Kinetoplastea</taxon>
        <taxon>Metakinetoplastina</taxon>
        <taxon>Trypanosomatida</taxon>
        <taxon>Trypanosomatidae</taxon>
        <taxon>Leishmaniinae</taxon>
        <taxon>Leptomonas</taxon>
    </lineage>
</organism>
<feature type="region of interest" description="Disordered" evidence="1">
    <location>
        <begin position="1223"/>
        <end position="1243"/>
    </location>
</feature>
<feature type="region of interest" description="Disordered" evidence="1">
    <location>
        <begin position="648"/>
        <end position="852"/>
    </location>
</feature>
<feature type="compositionally biased region" description="Polar residues" evidence="1">
    <location>
        <begin position="146"/>
        <end position="157"/>
    </location>
</feature>
<feature type="compositionally biased region" description="Polar residues" evidence="1">
    <location>
        <begin position="1408"/>
        <end position="1428"/>
    </location>
</feature>
<evidence type="ECO:0000313" key="3">
    <source>
        <dbReference type="Proteomes" id="UP000038009"/>
    </source>
</evidence>
<feature type="region of interest" description="Disordered" evidence="1">
    <location>
        <begin position="55"/>
        <end position="92"/>
    </location>
</feature>
<feature type="region of interest" description="Disordered" evidence="1">
    <location>
        <begin position="1745"/>
        <end position="1770"/>
    </location>
</feature>
<comment type="caution">
    <text evidence="2">The sequence shown here is derived from an EMBL/GenBank/DDBJ whole genome shotgun (WGS) entry which is preliminary data.</text>
</comment>
<feature type="compositionally biased region" description="Low complexity" evidence="1">
    <location>
        <begin position="204"/>
        <end position="234"/>
    </location>
</feature>
<feature type="region of interest" description="Disordered" evidence="1">
    <location>
        <begin position="1386"/>
        <end position="1451"/>
    </location>
</feature>
<accession>A0A0N1I3V9</accession>
<proteinExistence type="predicted"/>
<feature type="compositionally biased region" description="Gly residues" evidence="1">
    <location>
        <begin position="1227"/>
        <end position="1237"/>
    </location>
</feature>
<name>A0A0N1I3V9_LEPSE</name>
<dbReference type="OMA" id="WEACSMA"/>
<feature type="region of interest" description="Disordered" evidence="1">
    <location>
        <begin position="1156"/>
        <end position="1191"/>
    </location>
</feature>
<feature type="region of interest" description="Disordered" evidence="1">
    <location>
        <begin position="195"/>
        <end position="238"/>
    </location>
</feature>
<protein>
    <submittedName>
        <fullName evidence="2">Uncharacterized protein</fullName>
    </submittedName>
</protein>
<dbReference type="EMBL" id="LJSK01000165">
    <property type="protein sequence ID" value="KPI85802.1"/>
    <property type="molecule type" value="Genomic_DNA"/>
</dbReference>
<dbReference type="OrthoDB" id="273911at2759"/>
<feature type="compositionally biased region" description="Low complexity" evidence="1">
    <location>
        <begin position="342"/>
        <end position="359"/>
    </location>
</feature>
<reference evidence="2 3" key="1">
    <citation type="journal article" date="2015" name="PLoS Pathog.">
        <title>Leptomonas seymouri: Adaptations to the Dixenous Life Cycle Analyzed by Genome Sequencing, Transcriptome Profiling and Co-infection with Leishmania donovani.</title>
        <authorList>
            <person name="Kraeva N."/>
            <person name="Butenko A."/>
            <person name="Hlavacova J."/>
            <person name="Kostygov A."/>
            <person name="Myskova J."/>
            <person name="Grybchuk D."/>
            <person name="Lestinova T."/>
            <person name="Votypka J."/>
            <person name="Volf P."/>
            <person name="Opperdoes F."/>
            <person name="Flegontov P."/>
            <person name="Lukes J."/>
            <person name="Yurchenko V."/>
        </authorList>
    </citation>
    <scope>NUCLEOTIDE SEQUENCE [LARGE SCALE GENOMIC DNA]</scope>
    <source>
        <strain evidence="2 3">ATCC 30220</strain>
    </source>
</reference>
<evidence type="ECO:0000256" key="1">
    <source>
        <dbReference type="SAM" id="MobiDB-lite"/>
    </source>
</evidence>
<feature type="compositionally biased region" description="Low complexity" evidence="1">
    <location>
        <begin position="136"/>
        <end position="145"/>
    </location>
</feature>
<feature type="region of interest" description="Disordered" evidence="1">
    <location>
        <begin position="1"/>
        <end position="41"/>
    </location>
</feature>
<keyword evidence="3" id="KW-1185">Reference proteome</keyword>
<feature type="compositionally biased region" description="Polar residues" evidence="1">
    <location>
        <begin position="360"/>
        <end position="369"/>
    </location>
</feature>
<feature type="region of interest" description="Disordered" evidence="1">
    <location>
        <begin position="320"/>
        <end position="369"/>
    </location>
</feature>
<dbReference type="Proteomes" id="UP000038009">
    <property type="component" value="Unassembled WGS sequence"/>
</dbReference>
<evidence type="ECO:0000313" key="2">
    <source>
        <dbReference type="EMBL" id="KPI85802.1"/>
    </source>
</evidence>
<feature type="compositionally biased region" description="Low complexity" evidence="1">
    <location>
        <begin position="70"/>
        <end position="87"/>
    </location>
</feature>
<gene>
    <name evidence="2" type="ORF">ABL78_5130</name>
</gene>
<feature type="compositionally biased region" description="Low complexity" evidence="1">
    <location>
        <begin position="731"/>
        <end position="763"/>
    </location>
</feature>
<feature type="compositionally biased region" description="Low complexity" evidence="1">
    <location>
        <begin position="1429"/>
        <end position="1445"/>
    </location>
</feature>